<gene>
    <name evidence="2" type="ORF">SAMN05216526_0924</name>
</gene>
<keyword evidence="1" id="KW-0472">Membrane</keyword>
<dbReference type="OrthoDB" id="8547299at2"/>
<dbReference type="Pfam" id="PF07963">
    <property type="entry name" value="N_methyl"/>
    <property type="match status" value="1"/>
</dbReference>
<keyword evidence="1" id="KW-0812">Transmembrane</keyword>
<evidence type="ECO:0000313" key="3">
    <source>
        <dbReference type="Proteomes" id="UP000223759"/>
    </source>
</evidence>
<proteinExistence type="predicted"/>
<evidence type="ECO:0000313" key="2">
    <source>
        <dbReference type="EMBL" id="SIT68750.1"/>
    </source>
</evidence>
<dbReference type="NCBIfam" id="TIGR02532">
    <property type="entry name" value="IV_pilin_GFxxxE"/>
    <property type="match status" value="1"/>
</dbReference>
<sequence>MQDKCRHLAAGFTLVEVLLSLVLLSVAALGLLQWHAVANGAAHKAYQQTLAQVMAADAAERLWMASLHGPWQPESLSHEWQQHWSDFFMEGDHEIHCTPQRLCHIQMRSSSVSQDYWVQLPRLAQ</sequence>
<evidence type="ECO:0000256" key="1">
    <source>
        <dbReference type="SAM" id="Phobius"/>
    </source>
</evidence>
<organism evidence="2 3">
    <name type="scientific">Ectothiorhodosinus mongolicus</name>
    <dbReference type="NCBI Taxonomy" id="233100"/>
    <lineage>
        <taxon>Bacteria</taxon>
        <taxon>Pseudomonadati</taxon>
        <taxon>Pseudomonadota</taxon>
        <taxon>Gammaproteobacteria</taxon>
        <taxon>Chromatiales</taxon>
        <taxon>Ectothiorhodospiraceae</taxon>
        <taxon>Ectothiorhodosinus</taxon>
    </lineage>
</organism>
<feature type="transmembrane region" description="Helical" evidence="1">
    <location>
        <begin position="12"/>
        <end position="34"/>
    </location>
</feature>
<dbReference type="PROSITE" id="PS00409">
    <property type="entry name" value="PROKAR_NTER_METHYL"/>
    <property type="match status" value="1"/>
</dbReference>
<dbReference type="STRING" id="233100.SAMN05216526_0924"/>
<protein>
    <submittedName>
        <fullName evidence="2">Prepilin-type N-terminal cleavage/methylation domain-containing protein</fullName>
    </submittedName>
</protein>
<keyword evidence="3" id="KW-1185">Reference proteome</keyword>
<dbReference type="RefSeq" id="WP_076755361.1">
    <property type="nucleotide sequence ID" value="NZ_CP023018.1"/>
</dbReference>
<dbReference type="Proteomes" id="UP000223759">
    <property type="component" value="Unassembled WGS sequence"/>
</dbReference>
<name>A0A1R3VUS6_9GAMM</name>
<dbReference type="AlphaFoldDB" id="A0A1R3VUS6"/>
<dbReference type="EMBL" id="FTPK01000002">
    <property type="protein sequence ID" value="SIT68750.1"/>
    <property type="molecule type" value="Genomic_DNA"/>
</dbReference>
<reference evidence="2 3" key="1">
    <citation type="submission" date="2017-01" db="EMBL/GenBank/DDBJ databases">
        <authorList>
            <person name="Mah S.A."/>
            <person name="Swanson W.J."/>
            <person name="Moy G.W."/>
            <person name="Vacquier V.D."/>
        </authorList>
    </citation>
    <scope>NUCLEOTIDE SEQUENCE [LARGE SCALE GENOMIC DNA]</scope>
    <source>
        <strain evidence="2 3">M9</strain>
    </source>
</reference>
<dbReference type="InterPro" id="IPR012902">
    <property type="entry name" value="N_methyl_site"/>
</dbReference>
<keyword evidence="1" id="KW-1133">Transmembrane helix</keyword>
<accession>A0A1R3VUS6</accession>